<accession>A0A7J7IR15</accession>
<dbReference type="Pfam" id="PF12936">
    <property type="entry name" value="Kri1_C"/>
    <property type="match status" value="1"/>
</dbReference>
<evidence type="ECO:0000259" key="3">
    <source>
        <dbReference type="Pfam" id="PF12936"/>
    </source>
</evidence>
<evidence type="ECO:0000313" key="4">
    <source>
        <dbReference type="EMBL" id="KAF6005180.1"/>
    </source>
</evidence>
<feature type="region of interest" description="Disordered" evidence="2">
    <location>
        <begin position="328"/>
        <end position="356"/>
    </location>
</feature>
<gene>
    <name evidence="4" type="primary">KRI1</name>
    <name evidence="4" type="ORF">F1559_002015</name>
</gene>
<dbReference type="AlphaFoldDB" id="A0A7J7IR15"/>
<evidence type="ECO:0000256" key="2">
    <source>
        <dbReference type="SAM" id="MobiDB-lite"/>
    </source>
</evidence>
<evidence type="ECO:0000256" key="1">
    <source>
        <dbReference type="ARBA" id="ARBA00007473"/>
    </source>
</evidence>
<feature type="region of interest" description="Disordered" evidence="2">
    <location>
        <begin position="70"/>
        <end position="110"/>
    </location>
</feature>
<feature type="compositionally biased region" description="Basic and acidic residues" evidence="2">
    <location>
        <begin position="81"/>
        <end position="110"/>
    </location>
</feature>
<organism evidence="4 5">
    <name type="scientific">Cyanidiococcus yangmingshanensis</name>
    <dbReference type="NCBI Taxonomy" id="2690220"/>
    <lineage>
        <taxon>Eukaryota</taxon>
        <taxon>Rhodophyta</taxon>
        <taxon>Bangiophyceae</taxon>
        <taxon>Cyanidiales</taxon>
        <taxon>Cyanidiaceae</taxon>
        <taxon>Cyanidiococcus</taxon>
    </lineage>
</organism>
<feature type="region of interest" description="Disordered" evidence="2">
    <location>
        <begin position="192"/>
        <end position="246"/>
    </location>
</feature>
<dbReference type="PANTHER" id="PTHR14490:SF5">
    <property type="entry name" value="PROTEIN KRI1 HOMOLOG"/>
    <property type="match status" value="1"/>
</dbReference>
<dbReference type="PANTHER" id="PTHR14490">
    <property type="entry name" value="ZINC FINGER, ZZ TYPE"/>
    <property type="match status" value="1"/>
</dbReference>
<dbReference type="GO" id="GO:0000447">
    <property type="term" value="P:endonucleolytic cleavage in ITS1 to separate SSU-rRNA from 5.8S rRNA and LSU-rRNA from tricistronic rRNA transcript (SSU-rRNA, 5.8S rRNA, LSU-rRNA)"/>
    <property type="evidence" value="ECO:0007669"/>
    <property type="project" value="TreeGrafter"/>
</dbReference>
<dbReference type="GO" id="GO:0005730">
    <property type="term" value="C:nucleolus"/>
    <property type="evidence" value="ECO:0007669"/>
    <property type="project" value="TreeGrafter"/>
</dbReference>
<name>A0A7J7IR15_9RHOD</name>
<reference evidence="4 5" key="1">
    <citation type="journal article" date="2020" name="J. Phycol.">
        <title>Comparative genome analysis reveals Cyanidiococcus gen. nov., a new extremophilic red algal genus sister to Cyanidioschyzon (Cyanidioschyzonaceae, Rhodophyta).</title>
        <authorList>
            <person name="Liu S.-L."/>
            <person name="Chiang Y.-R."/>
            <person name="Yoon H.S."/>
            <person name="Fu H.-Y."/>
        </authorList>
    </citation>
    <scope>NUCLEOTIDE SEQUENCE [LARGE SCALE GENOMIC DNA]</scope>
    <source>
        <strain evidence="4 5">THAL066</strain>
    </source>
</reference>
<dbReference type="InterPro" id="IPR024626">
    <property type="entry name" value="Kri1-like_C"/>
</dbReference>
<keyword evidence="5" id="KW-1185">Reference proteome</keyword>
<protein>
    <submittedName>
        <fullName evidence="4">KRRI-Interacting protein 1</fullName>
    </submittedName>
</protein>
<evidence type="ECO:0000313" key="5">
    <source>
        <dbReference type="Proteomes" id="UP000530660"/>
    </source>
</evidence>
<dbReference type="EMBL" id="VWRR01000001">
    <property type="protein sequence ID" value="KAF6005180.1"/>
    <property type="molecule type" value="Genomic_DNA"/>
</dbReference>
<comment type="similarity">
    <text evidence="1">Belongs to the KRI1 family.</text>
</comment>
<sequence length="356" mass="40770">MTETAAEKEAFLYDYLVNNRWLGPVHATLEKVTKVDPNQASGSASPVDEDEVFLEKQDKFEYAHNFRFEEPDADVVPSHPRHVEGSLRRPSSKQEARKRQREAKMAREEVKKRQRLETLRRLRNTRLAERAEQKRRIARAAGLQCDANKADADEGRTSERTWLERMVALADSDTDFDASKFDAAMRTLFEREDYQNAPDDTWEPTSRTSPEDAGSGPRSGPDRQQSNGRVAAVASPACNDNDDDDSELDSLYREDLLANTRFHYRRVEPRSFGLTAEEMLDMDERALNTYASIKYIQPFRAIETLPKRLRKLLRGNASMQRYRRKQACQQSGSRAVISGSGSPASQQAEIISRHRW</sequence>
<comment type="caution">
    <text evidence="4">The sequence shown here is derived from an EMBL/GenBank/DDBJ whole genome shotgun (WGS) entry which is preliminary data.</text>
</comment>
<dbReference type="Proteomes" id="UP000530660">
    <property type="component" value="Unassembled WGS sequence"/>
</dbReference>
<dbReference type="Pfam" id="PF05178">
    <property type="entry name" value="Kri1"/>
    <property type="match status" value="1"/>
</dbReference>
<feature type="compositionally biased region" description="Polar residues" evidence="2">
    <location>
        <begin position="328"/>
        <end position="349"/>
    </location>
</feature>
<dbReference type="GO" id="GO:0030686">
    <property type="term" value="C:90S preribosome"/>
    <property type="evidence" value="ECO:0007669"/>
    <property type="project" value="TreeGrafter"/>
</dbReference>
<dbReference type="InterPro" id="IPR018034">
    <property type="entry name" value="Kri1"/>
</dbReference>
<dbReference type="OrthoDB" id="10252032at2759"/>
<feature type="domain" description="Kri1-like C-terminal" evidence="3">
    <location>
        <begin position="258"/>
        <end position="321"/>
    </location>
</feature>
<proteinExistence type="inferred from homology"/>